<protein>
    <submittedName>
        <fullName evidence="1">Uncharacterized protein</fullName>
    </submittedName>
</protein>
<dbReference type="AlphaFoldDB" id="A0A9D4JKN6"/>
<sequence length="61" mass="6817">MYAESSWFGGRKSDPTYRWFVSGFFSLAQTDSHSPSTEGSSGSVISSRLWTRIKTPPPFLP</sequence>
<reference evidence="1" key="2">
    <citation type="submission" date="2020-11" db="EMBL/GenBank/DDBJ databases">
        <authorList>
            <person name="McCartney M.A."/>
            <person name="Auch B."/>
            <person name="Kono T."/>
            <person name="Mallez S."/>
            <person name="Becker A."/>
            <person name="Gohl D.M."/>
            <person name="Silverstein K.A.T."/>
            <person name="Koren S."/>
            <person name="Bechman K.B."/>
            <person name="Herman A."/>
            <person name="Abrahante J.E."/>
            <person name="Garbe J."/>
        </authorList>
    </citation>
    <scope>NUCLEOTIDE SEQUENCE</scope>
    <source>
        <strain evidence="1">Duluth1</strain>
        <tissue evidence="1">Whole animal</tissue>
    </source>
</reference>
<keyword evidence="2" id="KW-1185">Reference proteome</keyword>
<comment type="caution">
    <text evidence="1">The sequence shown here is derived from an EMBL/GenBank/DDBJ whole genome shotgun (WGS) entry which is preliminary data.</text>
</comment>
<dbReference type="Proteomes" id="UP000828390">
    <property type="component" value="Unassembled WGS sequence"/>
</dbReference>
<dbReference type="EMBL" id="JAIWYP010000006">
    <property type="protein sequence ID" value="KAH3812343.1"/>
    <property type="molecule type" value="Genomic_DNA"/>
</dbReference>
<proteinExistence type="predicted"/>
<evidence type="ECO:0000313" key="1">
    <source>
        <dbReference type="EMBL" id="KAH3812343.1"/>
    </source>
</evidence>
<name>A0A9D4JKN6_DREPO</name>
<organism evidence="1 2">
    <name type="scientific">Dreissena polymorpha</name>
    <name type="common">Zebra mussel</name>
    <name type="synonym">Mytilus polymorpha</name>
    <dbReference type="NCBI Taxonomy" id="45954"/>
    <lineage>
        <taxon>Eukaryota</taxon>
        <taxon>Metazoa</taxon>
        <taxon>Spiralia</taxon>
        <taxon>Lophotrochozoa</taxon>
        <taxon>Mollusca</taxon>
        <taxon>Bivalvia</taxon>
        <taxon>Autobranchia</taxon>
        <taxon>Heteroconchia</taxon>
        <taxon>Euheterodonta</taxon>
        <taxon>Imparidentia</taxon>
        <taxon>Neoheterodontei</taxon>
        <taxon>Myida</taxon>
        <taxon>Dreissenoidea</taxon>
        <taxon>Dreissenidae</taxon>
        <taxon>Dreissena</taxon>
    </lineage>
</organism>
<evidence type="ECO:0000313" key="2">
    <source>
        <dbReference type="Proteomes" id="UP000828390"/>
    </source>
</evidence>
<accession>A0A9D4JKN6</accession>
<gene>
    <name evidence="1" type="ORF">DPMN_140773</name>
</gene>
<reference evidence="1" key="1">
    <citation type="journal article" date="2019" name="bioRxiv">
        <title>The Genome of the Zebra Mussel, Dreissena polymorpha: A Resource for Invasive Species Research.</title>
        <authorList>
            <person name="McCartney M.A."/>
            <person name="Auch B."/>
            <person name="Kono T."/>
            <person name="Mallez S."/>
            <person name="Zhang Y."/>
            <person name="Obille A."/>
            <person name="Becker A."/>
            <person name="Abrahante J.E."/>
            <person name="Garbe J."/>
            <person name="Badalamenti J.P."/>
            <person name="Herman A."/>
            <person name="Mangelson H."/>
            <person name="Liachko I."/>
            <person name="Sullivan S."/>
            <person name="Sone E.D."/>
            <person name="Koren S."/>
            <person name="Silverstein K.A.T."/>
            <person name="Beckman K.B."/>
            <person name="Gohl D.M."/>
        </authorList>
    </citation>
    <scope>NUCLEOTIDE SEQUENCE</scope>
    <source>
        <strain evidence="1">Duluth1</strain>
        <tissue evidence="1">Whole animal</tissue>
    </source>
</reference>